<dbReference type="AlphaFoldDB" id="A0AAX6FHN0"/>
<dbReference type="GO" id="GO:0005634">
    <property type="term" value="C:nucleus"/>
    <property type="evidence" value="ECO:0007669"/>
    <property type="project" value="UniProtKB-SubCell"/>
</dbReference>
<evidence type="ECO:0000256" key="2">
    <source>
        <dbReference type="ARBA" id="ARBA00004496"/>
    </source>
</evidence>
<keyword evidence="5" id="KW-0539">Nucleus</keyword>
<dbReference type="PANTHER" id="PTHR15651">
    <property type="entry name" value="ARMADILLO REPEAT-CONTAINING PROTEIN 8"/>
    <property type="match status" value="1"/>
</dbReference>
<dbReference type="Proteomes" id="UP001140949">
    <property type="component" value="Unassembled WGS sequence"/>
</dbReference>
<dbReference type="EMBL" id="JANAVB010028398">
    <property type="protein sequence ID" value="KAJ6815859.1"/>
    <property type="molecule type" value="Genomic_DNA"/>
</dbReference>
<evidence type="ECO:0000256" key="1">
    <source>
        <dbReference type="ARBA" id="ARBA00004123"/>
    </source>
</evidence>
<dbReference type="InterPro" id="IPR038739">
    <property type="entry name" value="ARMC8/Vid28"/>
</dbReference>
<dbReference type="SMART" id="SM00185">
    <property type="entry name" value="ARM"/>
    <property type="match status" value="8"/>
</dbReference>
<name>A0AAX6FHN0_IRIPA</name>
<dbReference type="SUPFAM" id="SSF48371">
    <property type="entry name" value="ARM repeat"/>
    <property type="match status" value="2"/>
</dbReference>
<comment type="caution">
    <text evidence="6">The sequence shown here is derived from an EMBL/GenBank/DDBJ whole genome shotgun (WGS) entry which is preliminary data.</text>
</comment>
<dbReference type="InterPro" id="IPR016024">
    <property type="entry name" value="ARM-type_fold"/>
</dbReference>
<dbReference type="GO" id="GO:0043161">
    <property type="term" value="P:proteasome-mediated ubiquitin-dependent protein catabolic process"/>
    <property type="evidence" value="ECO:0007669"/>
    <property type="project" value="TreeGrafter"/>
</dbReference>
<reference evidence="6" key="2">
    <citation type="submission" date="2023-04" db="EMBL/GenBank/DDBJ databases">
        <authorList>
            <person name="Bruccoleri R.E."/>
            <person name="Oakeley E.J."/>
            <person name="Faust A.-M."/>
            <person name="Dessus-Babus S."/>
            <person name="Altorfer M."/>
            <person name="Burckhardt D."/>
            <person name="Oertli M."/>
            <person name="Naumann U."/>
            <person name="Petersen F."/>
            <person name="Wong J."/>
        </authorList>
    </citation>
    <scope>NUCLEOTIDE SEQUENCE</scope>
    <source>
        <strain evidence="6">GSM-AAB239-AS_SAM_17_03QT</strain>
        <tissue evidence="6">Leaf</tissue>
    </source>
</reference>
<dbReference type="InterPro" id="IPR011989">
    <property type="entry name" value="ARM-like"/>
</dbReference>
<dbReference type="GO" id="GO:0005737">
    <property type="term" value="C:cytoplasm"/>
    <property type="evidence" value="ECO:0007669"/>
    <property type="project" value="UniProtKB-SubCell"/>
</dbReference>
<gene>
    <name evidence="6" type="ORF">M6B38_418465</name>
</gene>
<protein>
    <submittedName>
        <fullName evidence="6">Armadillo repeat-containing protein 8</fullName>
    </submittedName>
</protein>
<dbReference type="GO" id="GO:0034657">
    <property type="term" value="C:GID complex"/>
    <property type="evidence" value="ECO:0007669"/>
    <property type="project" value="TreeGrafter"/>
</dbReference>
<evidence type="ECO:0000256" key="3">
    <source>
        <dbReference type="ARBA" id="ARBA00022490"/>
    </source>
</evidence>
<keyword evidence="4" id="KW-0677">Repeat</keyword>
<keyword evidence="3" id="KW-0963">Cytoplasm</keyword>
<organism evidence="6 7">
    <name type="scientific">Iris pallida</name>
    <name type="common">Sweet iris</name>
    <dbReference type="NCBI Taxonomy" id="29817"/>
    <lineage>
        <taxon>Eukaryota</taxon>
        <taxon>Viridiplantae</taxon>
        <taxon>Streptophyta</taxon>
        <taxon>Embryophyta</taxon>
        <taxon>Tracheophyta</taxon>
        <taxon>Spermatophyta</taxon>
        <taxon>Magnoliopsida</taxon>
        <taxon>Liliopsida</taxon>
        <taxon>Asparagales</taxon>
        <taxon>Iridaceae</taxon>
        <taxon>Iridoideae</taxon>
        <taxon>Irideae</taxon>
        <taxon>Iris</taxon>
    </lineage>
</organism>
<dbReference type="InterPro" id="IPR000225">
    <property type="entry name" value="Armadillo"/>
</dbReference>
<dbReference type="PANTHER" id="PTHR15651:SF7">
    <property type="entry name" value="ARMADILLO REPEAT-CONTAINING PROTEIN 8"/>
    <property type="match status" value="1"/>
</dbReference>
<dbReference type="Pfam" id="PF00514">
    <property type="entry name" value="Arm"/>
    <property type="match status" value="1"/>
</dbReference>
<dbReference type="Gene3D" id="1.25.10.10">
    <property type="entry name" value="Leucine-rich Repeat Variant"/>
    <property type="match status" value="2"/>
</dbReference>
<proteinExistence type="predicted"/>
<sequence length="695" mass="75580">MPSSSATPAAATRPEILTQRLTLTLALASRSKPEREALVRTLRELKNQIIGNKTKKLAYLGLGAVPKIVGLIADAEEEGECAAEMIVQAAAAVGSFACGVEDGARAVVEAGAVPALTRILSFPDEKVVDAGARSLRMIFQSKLAPKYDILPEKQMKFLLSLLNSENENVSELAATIISHSCEKNAEQQALCDAGALERLVNLLQGSLNQRDACLDAIATIVRNNSVVATKFAGIDNGRALGAVSELIQDRFPRTRLLACVCLIAIRHASPCYVQDLQTQTKLILVLVELLEEPGRAGDDAPFALSDLIAGKEELHKQAANMNAVEKLCNFLRQDSVHARRLQGILLVLAELCLKLEKCRCQLISLQGLEIIANALKHESADIRIAACLCLRSVSRSVKNLSAGIFSSEHIIAPLVQLLHDQSTSLQVAALRVICNVVIDFTTQKCVLIQNGGVTQLIQLSRSMDSTLRLNSVCALRNLMFIGDKIRKGQILNELTLSTLASLICDSEQHIQEQALALVGNLIEGCIDFIEELFVEDGMIINAVVRQLQSASSPEVCSQGMLVLTNIAAGEEAHKEAVMNYLVPGQADGCTDLFIIRLMQSKHNLLRTAAVWCIVNLTRPGSPGSFSRIVRLQTAGIHSQIKRMVNDPFLDCKFEQEWFFGSFHPQRVCQNDSHVLVLQCCCKDLNCIGMGLLGLN</sequence>
<reference evidence="6" key="1">
    <citation type="journal article" date="2023" name="GigaByte">
        <title>Genome assembly of the bearded iris, Iris pallida Lam.</title>
        <authorList>
            <person name="Bruccoleri R.E."/>
            <person name="Oakeley E.J."/>
            <person name="Faust A.M.E."/>
            <person name="Altorfer M."/>
            <person name="Dessus-Babus S."/>
            <person name="Burckhardt D."/>
            <person name="Oertli M."/>
            <person name="Naumann U."/>
            <person name="Petersen F."/>
            <person name="Wong J."/>
        </authorList>
    </citation>
    <scope>NUCLEOTIDE SEQUENCE</scope>
    <source>
        <strain evidence="6">GSM-AAB239-AS_SAM_17_03QT</strain>
    </source>
</reference>
<evidence type="ECO:0000256" key="4">
    <source>
        <dbReference type="ARBA" id="ARBA00022737"/>
    </source>
</evidence>
<evidence type="ECO:0000256" key="5">
    <source>
        <dbReference type="ARBA" id="ARBA00023242"/>
    </source>
</evidence>
<comment type="subcellular location">
    <subcellularLocation>
        <location evidence="2">Cytoplasm</location>
    </subcellularLocation>
    <subcellularLocation>
        <location evidence="1">Nucleus</location>
    </subcellularLocation>
</comment>
<accession>A0AAX6FHN0</accession>
<keyword evidence="7" id="KW-1185">Reference proteome</keyword>
<evidence type="ECO:0000313" key="6">
    <source>
        <dbReference type="EMBL" id="KAJ6815859.1"/>
    </source>
</evidence>
<evidence type="ECO:0000313" key="7">
    <source>
        <dbReference type="Proteomes" id="UP001140949"/>
    </source>
</evidence>